<name>Q949L8_BETVU</name>
<proteinExistence type="evidence at transcript level"/>
<feature type="disulfide bond" evidence="1">
    <location>
        <begin position="155"/>
        <end position="165"/>
    </location>
</feature>
<dbReference type="OMA" id="NIPMDFY"/>
<feature type="chain" id="PRO_5004322117" evidence="2">
    <location>
        <begin position="27"/>
        <end position="210"/>
    </location>
</feature>
<dbReference type="PANTHER" id="PTHR31048">
    <property type="entry name" value="OS03G0233200 PROTEIN"/>
    <property type="match status" value="1"/>
</dbReference>
<protein>
    <submittedName>
        <fullName evidence="3">Thaumatin like protein</fullName>
    </submittedName>
</protein>
<accession>Q949L8</accession>
<dbReference type="PRINTS" id="PR00347">
    <property type="entry name" value="THAUMATIN"/>
</dbReference>
<dbReference type="AlphaFoldDB" id="Q949L8"/>
<feature type="signal peptide" evidence="2">
    <location>
        <begin position="1"/>
        <end position="26"/>
    </location>
</feature>
<dbReference type="PhylomeDB" id="Q949L8"/>
<dbReference type="SMART" id="SM00205">
    <property type="entry name" value="THN"/>
    <property type="match status" value="1"/>
</dbReference>
<dbReference type="EMBL" id="AJ309172">
    <property type="protein sequence ID" value="CAC43294.1"/>
    <property type="molecule type" value="mRNA"/>
</dbReference>
<feature type="disulfide bond" evidence="1">
    <location>
        <begin position="35"/>
        <end position="209"/>
    </location>
</feature>
<dbReference type="PROSITE" id="PS51367">
    <property type="entry name" value="THAUMATIN_2"/>
    <property type="match status" value="1"/>
</dbReference>
<sequence>MNHLKFFPIFSLLLALTSLFSTPTNAAMFVVKNNCPYTVWGAAVPGGGQQMNPGATWIVYANPGQTAARIWARTGCRYNGQNGLICNTGDCGGQFHCTGYGRGPNTLAEYALKQWNDLDFFDISLVDGFNVPMSFLPTNGCNRGPTCAADLNGPCPGPLRANGGCNNAYNYSYSRFFKGRCPDAYSYPQDDATSMYSCPSGTNYKVTFCP</sequence>
<feature type="disulfide bond" evidence="1">
    <location>
        <begin position="91"/>
        <end position="97"/>
    </location>
</feature>
<dbReference type="SUPFAM" id="SSF49870">
    <property type="entry name" value="Osmotin, thaumatin-like protein"/>
    <property type="match status" value="1"/>
</dbReference>
<dbReference type="Pfam" id="PF00314">
    <property type="entry name" value="Thaumatin"/>
    <property type="match status" value="2"/>
</dbReference>
<dbReference type="Gene3D" id="2.60.110.10">
    <property type="entry name" value="Thaumatin"/>
    <property type="match status" value="1"/>
</dbReference>
<evidence type="ECO:0000256" key="2">
    <source>
        <dbReference type="SAM" id="SignalP"/>
    </source>
</evidence>
<keyword evidence="1" id="KW-1015">Disulfide bond</keyword>
<organism evidence="3">
    <name type="scientific">Beta vulgaris</name>
    <name type="common">Sugar beet</name>
    <dbReference type="NCBI Taxonomy" id="161934"/>
    <lineage>
        <taxon>Eukaryota</taxon>
        <taxon>Viridiplantae</taxon>
        <taxon>Streptophyta</taxon>
        <taxon>Embryophyta</taxon>
        <taxon>Tracheophyta</taxon>
        <taxon>Spermatophyta</taxon>
        <taxon>Magnoliopsida</taxon>
        <taxon>eudicotyledons</taxon>
        <taxon>Gunneridae</taxon>
        <taxon>Pentapetalae</taxon>
        <taxon>Caryophyllales</taxon>
        <taxon>Chenopodiaceae</taxon>
        <taxon>Betoideae</taxon>
        <taxon>Beta</taxon>
    </lineage>
</organism>
<feature type="disulfide bond" evidence="1">
    <location>
        <begin position="76"/>
        <end position="86"/>
    </location>
</feature>
<dbReference type="InterPro" id="IPR037176">
    <property type="entry name" value="Osmotin/thaumatin-like_sf"/>
</dbReference>
<evidence type="ECO:0000313" key="3">
    <source>
        <dbReference type="EMBL" id="CAC43294.1"/>
    </source>
</evidence>
<dbReference type="CDD" id="cd09217">
    <property type="entry name" value="TLP-P"/>
    <property type="match status" value="1"/>
</dbReference>
<feature type="disulfide bond" evidence="1">
    <location>
        <begin position="147"/>
        <end position="181"/>
    </location>
</feature>
<dbReference type="PIRSF" id="PIRSF002703">
    <property type="entry name" value="Thaumatin"/>
    <property type="match status" value="1"/>
</dbReference>
<evidence type="ECO:0000256" key="1">
    <source>
        <dbReference type="PIRSR" id="PIRSR002703-1"/>
    </source>
</evidence>
<keyword evidence="2" id="KW-0732">Signal</keyword>
<dbReference type="InterPro" id="IPR001938">
    <property type="entry name" value="Thaumatin"/>
</dbReference>
<reference evidence="3" key="1">
    <citation type="journal article" date="2002" name="J. Exp. Bot.">
        <title>Isolation and molecular analysis of six taproot expressed genes from sugar beet.</title>
        <authorList>
            <person name="Kloos D.U."/>
            <person name="Oltmanns H."/>
            <person name="Dock C."/>
            <person name="Stahl D."/>
            <person name="Hehl R."/>
        </authorList>
    </citation>
    <scope>NUCLEOTIDE SEQUENCE</scope>
</reference>